<feature type="chain" id="PRO_5041912167" description="Secreted protein" evidence="2">
    <location>
        <begin position="21"/>
        <end position="66"/>
    </location>
</feature>
<reference evidence="3" key="1">
    <citation type="submission" date="2022-01" db="EMBL/GenBank/DDBJ databases">
        <title>Genome Sequence Resource for Two Populations of Ditylenchus destructor, the Migratory Endoparasitic Phytonematode.</title>
        <authorList>
            <person name="Zhang H."/>
            <person name="Lin R."/>
            <person name="Xie B."/>
        </authorList>
    </citation>
    <scope>NUCLEOTIDE SEQUENCE</scope>
    <source>
        <strain evidence="3">BazhouSP</strain>
    </source>
</reference>
<keyword evidence="2" id="KW-0732">Signal</keyword>
<evidence type="ECO:0000313" key="3">
    <source>
        <dbReference type="EMBL" id="KAI1692293.1"/>
    </source>
</evidence>
<protein>
    <recommendedName>
        <fullName evidence="5">Secreted protein</fullName>
    </recommendedName>
</protein>
<feature type="region of interest" description="Disordered" evidence="1">
    <location>
        <begin position="29"/>
        <end position="66"/>
    </location>
</feature>
<dbReference type="Proteomes" id="UP001201812">
    <property type="component" value="Unassembled WGS sequence"/>
</dbReference>
<sequence length="66" mass="7371">MRKFVVIGLIICALITVVLSATIHHDNPKHRALKTTSVDDEEQREENQIADAEDSSSPELPWTPGF</sequence>
<keyword evidence="4" id="KW-1185">Reference proteome</keyword>
<organism evidence="3 4">
    <name type="scientific">Ditylenchus destructor</name>
    <dbReference type="NCBI Taxonomy" id="166010"/>
    <lineage>
        <taxon>Eukaryota</taxon>
        <taxon>Metazoa</taxon>
        <taxon>Ecdysozoa</taxon>
        <taxon>Nematoda</taxon>
        <taxon>Chromadorea</taxon>
        <taxon>Rhabditida</taxon>
        <taxon>Tylenchina</taxon>
        <taxon>Tylenchomorpha</taxon>
        <taxon>Sphaerularioidea</taxon>
        <taxon>Anguinidae</taxon>
        <taxon>Anguininae</taxon>
        <taxon>Ditylenchus</taxon>
    </lineage>
</organism>
<accession>A0AAD4MFP4</accession>
<evidence type="ECO:0000256" key="2">
    <source>
        <dbReference type="SAM" id="SignalP"/>
    </source>
</evidence>
<feature type="signal peptide" evidence="2">
    <location>
        <begin position="1"/>
        <end position="20"/>
    </location>
</feature>
<dbReference type="EMBL" id="JAKKPZ010000788">
    <property type="protein sequence ID" value="KAI1692293.1"/>
    <property type="molecule type" value="Genomic_DNA"/>
</dbReference>
<evidence type="ECO:0000313" key="4">
    <source>
        <dbReference type="Proteomes" id="UP001201812"/>
    </source>
</evidence>
<evidence type="ECO:0000256" key="1">
    <source>
        <dbReference type="SAM" id="MobiDB-lite"/>
    </source>
</evidence>
<comment type="caution">
    <text evidence="3">The sequence shown here is derived from an EMBL/GenBank/DDBJ whole genome shotgun (WGS) entry which is preliminary data.</text>
</comment>
<evidence type="ECO:0008006" key="5">
    <source>
        <dbReference type="Google" id="ProtNLM"/>
    </source>
</evidence>
<name>A0AAD4MFP4_9BILA</name>
<dbReference type="AlphaFoldDB" id="A0AAD4MFP4"/>
<proteinExistence type="predicted"/>
<gene>
    <name evidence="3" type="ORF">DdX_21337</name>
</gene>